<dbReference type="EMBL" id="PHWZ01000286">
    <property type="protein sequence ID" value="TEY49389.1"/>
    <property type="molecule type" value="Genomic_DNA"/>
</dbReference>
<dbReference type="STRING" id="38488.A0A4Y8CXC1"/>
<organism evidence="1 2">
    <name type="scientific">Botryotinia calthae</name>
    <dbReference type="NCBI Taxonomy" id="38488"/>
    <lineage>
        <taxon>Eukaryota</taxon>
        <taxon>Fungi</taxon>
        <taxon>Dikarya</taxon>
        <taxon>Ascomycota</taxon>
        <taxon>Pezizomycotina</taxon>
        <taxon>Leotiomycetes</taxon>
        <taxon>Helotiales</taxon>
        <taxon>Sclerotiniaceae</taxon>
        <taxon>Botryotinia</taxon>
    </lineage>
</organism>
<sequence>MDDESVQSDTLGVNTEKIIESLRLEVPKAIFYSPSESLFVTKKAKTQTELTPSIGAIEGLKFAIILKTDFWTDQQEQLSVNN</sequence>
<name>A0A4Y8CXC1_9HELO</name>
<evidence type="ECO:0000313" key="2">
    <source>
        <dbReference type="Proteomes" id="UP000297299"/>
    </source>
</evidence>
<reference evidence="1 2" key="1">
    <citation type="submission" date="2017-11" db="EMBL/GenBank/DDBJ databases">
        <title>Comparative genomics of Botrytis spp.</title>
        <authorList>
            <person name="Valero-Jimenez C.A."/>
            <person name="Tapia P."/>
            <person name="Veloso J."/>
            <person name="Silva-Moreno E."/>
            <person name="Staats M."/>
            <person name="Valdes J.H."/>
            <person name="Van Kan J.A.L."/>
        </authorList>
    </citation>
    <scope>NUCLEOTIDE SEQUENCE [LARGE SCALE GENOMIC DNA]</scope>
    <source>
        <strain evidence="1 2">MUCL2830</strain>
    </source>
</reference>
<accession>A0A4Y8CXC1</accession>
<gene>
    <name evidence="1" type="ORF">BOTCAL_0287g00140</name>
</gene>
<evidence type="ECO:0000313" key="1">
    <source>
        <dbReference type="EMBL" id="TEY49389.1"/>
    </source>
</evidence>
<comment type="caution">
    <text evidence="1">The sequence shown here is derived from an EMBL/GenBank/DDBJ whole genome shotgun (WGS) entry which is preliminary data.</text>
</comment>
<dbReference type="Proteomes" id="UP000297299">
    <property type="component" value="Unassembled WGS sequence"/>
</dbReference>
<protein>
    <submittedName>
        <fullName evidence="1">Uncharacterized protein</fullName>
    </submittedName>
</protein>
<proteinExistence type="predicted"/>
<keyword evidence="2" id="KW-1185">Reference proteome</keyword>
<dbReference type="AlphaFoldDB" id="A0A4Y8CXC1"/>